<evidence type="ECO:0000313" key="2">
    <source>
        <dbReference type="Proteomes" id="UP000579945"/>
    </source>
</evidence>
<evidence type="ECO:0000313" key="1">
    <source>
        <dbReference type="EMBL" id="MBB3725233.1"/>
    </source>
</evidence>
<dbReference type="AlphaFoldDB" id="A0A7W5V2K9"/>
<name>A0A7W5V2K9_9ACTN</name>
<dbReference type="Proteomes" id="UP000579945">
    <property type="component" value="Unassembled WGS sequence"/>
</dbReference>
<proteinExistence type="predicted"/>
<organism evidence="1 2">
    <name type="scientific">Nonomuraea dietziae</name>
    <dbReference type="NCBI Taxonomy" id="65515"/>
    <lineage>
        <taxon>Bacteria</taxon>
        <taxon>Bacillati</taxon>
        <taxon>Actinomycetota</taxon>
        <taxon>Actinomycetes</taxon>
        <taxon>Streptosporangiales</taxon>
        <taxon>Streptosporangiaceae</taxon>
        <taxon>Nonomuraea</taxon>
    </lineage>
</organism>
<keyword evidence="2" id="KW-1185">Reference proteome</keyword>
<protein>
    <submittedName>
        <fullName evidence="1">Uncharacterized protein</fullName>
    </submittedName>
</protein>
<sequence length="88" mass="9573">MNLAQGDLDLVNGARSAHDGHRIGEIITRIGSCAFPAARLSHSSNVARGTWVPDWTETEPDPVPVPTIGWLSWHIGWWWSVAIDTGGT</sequence>
<dbReference type="EMBL" id="JACIBV010000001">
    <property type="protein sequence ID" value="MBB3725233.1"/>
    <property type="molecule type" value="Genomic_DNA"/>
</dbReference>
<reference evidence="1 2" key="1">
    <citation type="submission" date="2020-08" db="EMBL/GenBank/DDBJ databases">
        <title>Sequencing the genomes of 1000 actinobacteria strains.</title>
        <authorList>
            <person name="Klenk H.-P."/>
        </authorList>
    </citation>
    <scope>NUCLEOTIDE SEQUENCE [LARGE SCALE GENOMIC DNA]</scope>
    <source>
        <strain evidence="1 2">DSM 44320</strain>
    </source>
</reference>
<comment type="caution">
    <text evidence="1">The sequence shown here is derived from an EMBL/GenBank/DDBJ whole genome shotgun (WGS) entry which is preliminary data.</text>
</comment>
<accession>A0A7W5V2K9</accession>
<gene>
    <name evidence="1" type="ORF">FHR33_001093</name>
</gene>